<reference evidence="2" key="2">
    <citation type="submission" date="2023-06" db="EMBL/GenBank/DDBJ databases">
        <authorList>
            <consortium name="Lawrence Berkeley National Laboratory"/>
            <person name="Haridas S."/>
            <person name="Hensen N."/>
            <person name="Bonometti L."/>
            <person name="Westerberg I."/>
            <person name="Brannstrom I.O."/>
            <person name="Guillou S."/>
            <person name="Cros-Aarteil S."/>
            <person name="Calhoun S."/>
            <person name="Kuo A."/>
            <person name="Mondo S."/>
            <person name="Pangilinan J."/>
            <person name="Riley R."/>
            <person name="Labutti K."/>
            <person name="Andreopoulos B."/>
            <person name="Lipzen A."/>
            <person name="Chen C."/>
            <person name="Yanf M."/>
            <person name="Daum C."/>
            <person name="Ng V."/>
            <person name="Clum A."/>
            <person name="Steindorff A."/>
            <person name="Ohm R."/>
            <person name="Martin F."/>
            <person name="Silar P."/>
            <person name="Natvig D."/>
            <person name="Lalanne C."/>
            <person name="Gautier V."/>
            <person name="Ament-Velasquez S.L."/>
            <person name="Kruys A."/>
            <person name="Hutchinson M.I."/>
            <person name="Powell A.J."/>
            <person name="Barry K."/>
            <person name="Miller A.N."/>
            <person name="Grigoriev I.V."/>
            <person name="Debuchy R."/>
            <person name="Gladieux P."/>
            <person name="Thoren M.H."/>
            <person name="Johannesson H."/>
        </authorList>
    </citation>
    <scope>NUCLEOTIDE SEQUENCE</scope>
    <source>
        <strain evidence="2">CBS 955.72</strain>
    </source>
</reference>
<dbReference type="Proteomes" id="UP001275084">
    <property type="component" value="Unassembled WGS sequence"/>
</dbReference>
<dbReference type="Pfam" id="PF13508">
    <property type="entry name" value="Acetyltransf_7"/>
    <property type="match status" value="1"/>
</dbReference>
<evidence type="ECO:0000313" key="2">
    <source>
        <dbReference type="EMBL" id="KAK3353107.1"/>
    </source>
</evidence>
<organism evidence="2 3">
    <name type="scientific">Lasiosphaeria hispida</name>
    <dbReference type="NCBI Taxonomy" id="260671"/>
    <lineage>
        <taxon>Eukaryota</taxon>
        <taxon>Fungi</taxon>
        <taxon>Dikarya</taxon>
        <taxon>Ascomycota</taxon>
        <taxon>Pezizomycotina</taxon>
        <taxon>Sordariomycetes</taxon>
        <taxon>Sordariomycetidae</taxon>
        <taxon>Sordariales</taxon>
        <taxon>Lasiosphaeriaceae</taxon>
        <taxon>Lasiosphaeria</taxon>
    </lineage>
</organism>
<dbReference type="SUPFAM" id="SSF55729">
    <property type="entry name" value="Acyl-CoA N-acyltransferases (Nat)"/>
    <property type="match status" value="1"/>
</dbReference>
<proteinExistence type="predicted"/>
<reference evidence="2" key="1">
    <citation type="journal article" date="2023" name="Mol. Phylogenet. Evol.">
        <title>Genome-scale phylogeny and comparative genomics of the fungal order Sordariales.</title>
        <authorList>
            <person name="Hensen N."/>
            <person name="Bonometti L."/>
            <person name="Westerberg I."/>
            <person name="Brannstrom I.O."/>
            <person name="Guillou S."/>
            <person name="Cros-Aarteil S."/>
            <person name="Calhoun S."/>
            <person name="Haridas S."/>
            <person name="Kuo A."/>
            <person name="Mondo S."/>
            <person name="Pangilinan J."/>
            <person name="Riley R."/>
            <person name="LaButti K."/>
            <person name="Andreopoulos B."/>
            <person name="Lipzen A."/>
            <person name="Chen C."/>
            <person name="Yan M."/>
            <person name="Daum C."/>
            <person name="Ng V."/>
            <person name="Clum A."/>
            <person name="Steindorff A."/>
            <person name="Ohm R.A."/>
            <person name="Martin F."/>
            <person name="Silar P."/>
            <person name="Natvig D.O."/>
            <person name="Lalanne C."/>
            <person name="Gautier V."/>
            <person name="Ament-Velasquez S.L."/>
            <person name="Kruys A."/>
            <person name="Hutchinson M.I."/>
            <person name="Powell A.J."/>
            <person name="Barry K."/>
            <person name="Miller A.N."/>
            <person name="Grigoriev I.V."/>
            <person name="Debuchy R."/>
            <person name="Gladieux P."/>
            <person name="Hiltunen Thoren M."/>
            <person name="Johannesson H."/>
        </authorList>
    </citation>
    <scope>NUCLEOTIDE SEQUENCE</scope>
    <source>
        <strain evidence="2">CBS 955.72</strain>
    </source>
</reference>
<dbReference type="EMBL" id="JAUIQD010000004">
    <property type="protein sequence ID" value="KAK3353107.1"/>
    <property type="molecule type" value="Genomic_DNA"/>
</dbReference>
<evidence type="ECO:0000313" key="3">
    <source>
        <dbReference type="Proteomes" id="UP001275084"/>
    </source>
</evidence>
<dbReference type="AlphaFoldDB" id="A0AAJ0ME59"/>
<keyword evidence="3" id="KW-1185">Reference proteome</keyword>
<name>A0AAJ0ME59_9PEZI</name>
<dbReference type="PROSITE" id="PS51186">
    <property type="entry name" value="GNAT"/>
    <property type="match status" value="1"/>
</dbReference>
<dbReference type="CDD" id="cd04301">
    <property type="entry name" value="NAT_SF"/>
    <property type="match status" value="1"/>
</dbReference>
<dbReference type="PANTHER" id="PTHR42791:SF1">
    <property type="entry name" value="N-ACETYLTRANSFERASE DOMAIN-CONTAINING PROTEIN"/>
    <property type="match status" value="1"/>
</dbReference>
<feature type="domain" description="N-acetyltransferase" evidence="1">
    <location>
        <begin position="114"/>
        <end position="249"/>
    </location>
</feature>
<dbReference type="GO" id="GO:0016747">
    <property type="term" value="F:acyltransferase activity, transferring groups other than amino-acyl groups"/>
    <property type="evidence" value="ECO:0007669"/>
    <property type="project" value="InterPro"/>
</dbReference>
<dbReference type="PANTHER" id="PTHR42791">
    <property type="entry name" value="GNAT FAMILY ACETYLTRANSFERASE"/>
    <property type="match status" value="1"/>
</dbReference>
<dbReference type="InterPro" id="IPR000182">
    <property type="entry name" value="GNAT_dom"/>
</dbReference>
<sequence length="305" mass="33634">METMSTTSSTTSHVTSSSTVTLVELQRSLVPPKWEECVRNVGMSEHREAALSLAHAFAVDDYAKYLVDPGDMADGTSISPEDKWRLHVDIMAVSVAAHCHNGLVTTTGPDYDSVALWLPPGKHSDGWWTLFRSGMWRLYFQLSTEGKKRYFDEIVPLLHDTKASVLGDRDADAWYLVYLGTKPNSQGRGYAKRLLEDVLQRADAENRPVYLESSSLANNAYYAKFGFEIKREICLTRGLTPIPLSIMVREPRAARKVAHHHHIHGHHLPPSVSAGRPGSIPMVGVNKKAMSAFHVAGGSTGGKIG</sequence>
<protein>
    <recommendedName>
        <fullName evidence="1">N-acetyltransferase domain-containing protein</fullName>
    </recommendedName>
</protein>
<dbReference type="Gene3D" id="3.40.630.30">
    <property type="match status" value="1"/>
</dbReference>
<evidence type="ECO:0000259" key="1">
    <source>
        <dbReference type="PROSITE" id="PS51186"/>
    </source>
</evidence>
<dbReference type="InterPro" id="IPR052523">
    <property type="entry name" value="Trichothecene_AcTrans"/>
</dbReference>
<dbReference type="InterPro" id="IPR016181">
    <property type="entry name" value="Acyl_CoA_acyltransferase"/>
</dbReference>
<comment type="caution">
    <text evidence="2">The sequence shown here is derived from an EMBL/GenBank/DDBJ whole genome shotgun (WGS) entry which is preliminary data.</text>
</comment>
<accession>A0AAJ0ME59</accession>
<gene>
    <name evidence="2" type="ORF">B0T25DRAFT_201915</name>
</gene>